<name>A0A0H4PP32_9POLY</name>
<evidence type="ECO:0000256" key="12">
    <source>
        <dbReference type="ARBA" id="ARBA00023125"/>
    </source>
</evidence>
<gene>
    <name evidence="22" type="primary">VP2</name>
</gene>
<dbReference type="EMBL" id="KR075945">
    <property type="protein sequence ID" value="AKP56103.1"/>
    <property type="molecule type" value="Genomic_DNA"/>
</dbReference>
<evidence type="ECO:0000256" key="8">
    <source>
        <dbReference type="ARBA" id="ARBA00022707"/>
    </source>
</evidence>
<reference evidence="25 26" key="1">
    <citation type="journal article" date="2015" name="Genome Announc.">
        <title>Genome Sequences of a Rat Polyomavirus Related to Murine Polyomavirus, Rattus norvegicus Polyomavirus 1.</title>
        <authorList>
            <person name="Ehlers B."/>
            <person name="Richter D."/>
            <person name="Matuschka F.R."/>
            <person name="Ulrich R.G."/>
        </authorList>
    </citation>
    <scope>NUCLEOTIDE SEQUENCE [LARGE SCALE GENOMIC DNA]</scope>
    <source>
        <strain evidence="19">3671</strain>
        <strain evidence="20">3687</strain>
        <strain evidence="21">3690</strain>
        <strain evidence="22">5700</strain>
        <strain evidence="23">5704</strain>
        <strain evidence="24">5709</strain>
    </source>
</reference>
<dbReference type="GO" id="GO:0046718">
    <property type="term" value="P:symbiont entry into host cell"/>
    <property type="evidence" value="ECO:0007669"/>
    <property type="project" value="UniProtKB-KW"/>
</dbReference>
<dbReference type="EMBL" id="KR075946">
    <property type="protein sequence ID" value="AKP56111.1"/>
    <property type="molecule type" value="Genomic_DNA"/>
</dbReference>
<dbReference type="EMBL" id="KR075943">
    <property type="protein sequence ID" value="AKP56087.1"/>
    <property type="molecule type" value="Genomic_DNA"/>
</dbReference>
<keyword evidence="16" id="KW-1160">Virus entry into host cell</keyword>
<evidence type="ECO:0000256" key="11">
    <source>
        <dbReference type="ARBA" id="ARBA00022921"/>
    </source>
</evidence>
<comment type="similarity">
    <text evidence="4 17">Belongs to the polyomaviruses capsid protein VP2 family.</text>
</comment>
<keyword evidence="14" id="KW-1038">Host endoplasmic reticulum</keyword>
<dbReference type="EMBL" id="KR065723">
    <property type="protein sequence ID" value="AKP56073.1"/>
    <property type="molecule type" value="Genomic_DNA"/>
</dbReference>
<dbReference type="GO" id="GO:0042025">
    <property type="term" value="C:host cell nucleus"/>
    <property type="evidence" value="ECO:0007669"/>
    <property type="project" value="UniProtKB-SubCell"/>
</dbReference>
<evidence type="ECO:0000313" key="21">
    <source>
        <dbReference type="EMBL" id="AKP56087.1"/>
    </source>
</evidence>
<evidence type="ECO:0000256" key="1">
    <source>
        <dbReference type="ARBA" id="ARBA00004147"/>
    </source>
</evidence>
<evidence type="ECO:0000256" key="13">
    <source>
        <dbReference type="ARBA" id="ARBA00023136"/>
    </source>
</evidence>
<accession>A0A0H4PP32</accession>
<evidence type="ECO:0000256" key="14">
    <source>
        <dbReference type="ARBA" id="ARBA00023184"/>
    </source>
</evidence>
<keyword evidence="5" id="KW-1163">Viral penetration into host nucleus</keyword>
<dbReference type="GO" id="GO:0005198">
    <property type="term" value="F:structural molecule activity"/>
    <property type="evidence" value="ECO:0007669"/>
    <property type="project" value="UniProtKB-UniRule"/>
</dbReference>
<evidence type="ECO:0000256" key="16">
    <source>
        <dbReference type="ARBA" id="ARBA00023296"/>
    </source>
</evidence>
<dbReference type="Proteomes" id="UP000138601">
    <property type="component" value="Genome"/>
</dbReference>
<evidence type="ECO:0000313" key="19">
    <source>
        <dbReference type="EMBL" id="AKP56073.1"/>
    </source>
</evidence>
<dbReference type="GO" id="GO:0003677">
    <property type="term" value="F:DNA binding"/>
    <property type="evidence" value="ECO:0007669"/>
    <property type="project" value="UniProtKB-KW"/>
</dbReference>
<evidence type="ECO:0000256" key="5">
    <source>
        <dbReference type="ARBA" id="ARBA00022524"/>
    </source>
</evidence>
<dbReference type="Pfam" id="PF00761">
    <property type="entry name" value="Polyoma_coat2"/>
    <property type="match status" value="2"/>
</dbReference>
<evidence type="ECO:0000256" key="15">
    <source>
        <dbReference type="ARBA" id="ARBA00023288"/>
    </source>
</evidence>
<dbReference type="GO" id="GO:0044167">
    <property type="term" value="C:host cell endoplasmic reticulum membrane"/>
    <property type="evidence" value="ECO:0007669"/>
    <property type="project" value="UniProtKB-SubCell"/>
</dbReference>
<evidence type="ECO:0000256" key="4">
    <source>
        <dbReference type="ARBA" id="ARBA00006444"/>
    </source>
</evidence>
<evidence type="ECO:0000313" key="26">
    <source>
        <dbReference type="Proteomes" id="UP000135249"/>
    </source>
</evidence>
<proteinExistence type="inferred from homology"/>
<evidence type="ECO:0000256" key="2">
    <source>
        <dbReference type="ARBA" id="ARBA00004328"/>
    </source>
</evidence>
<keyword evidence="12" id="KW-0238">DNA-binding</keyword>
<feature type="region of interest" description="Disordered" evidence="18">
    <location>
        <begin position="271"/>
        <end position="293"/>
    </location>
</feature>
<keyword evidence="6 17" id="KW-0167">Capsid protein</keyword>
<keyword evidence="10" id="KW-1043">Host membrane</keyword>
<protein>
    <recommendedName>
        <fullName evidence="17">Minor capsid protein</fullName>
    </recommendedName>
</protein>
<keyword evidence="8" id="KW-0519">Myristate</keyword>
<evidence type="ECO:0000313" key="23">
    <source>
        <dbReference type="EMBL" id="AKP56103.1"/>
    </source>
</evidence>
<dbReference type="GO" id="GO:0075732">
    <property type="term" value="P:viral penetration into host nucleus"/>
    <property type="evidence" value="ECO:0007669"/>
    <property type="project" value="UniProtKB-KW"/>
</dbReference>
<dbReference type="Proteomes" id="UP000151530">
    <property type="component" value="Genome"/>
</dbReference>
<evidence type="ECO:0000313" key="20">
    <source>
        <dbReference type="EMBL" id="AKP56080.1"/>
    </source>
</evidence>
<feature type="compositionally biased region" description="Polar residues" evidence="18">
    <location>
        <begin position="278"/>
        <end position="293"/>
    </location>
</feature>
<keyword evidence="11" id="KW-0426">Late protein</keyword>
<dbReference type="OrthoDB" id="6378at10239"/>
<keyword evidence="13" id="KW-0472">Membrane</keyword>
<comment type="subcellular location">
    <subcellularLocation>
        <location evidence="3">Host endoplasmic reticulum membrane</location>
    </subcellularLocation>
    <subcellularLocation>
        <location evidence="1">Host nucleus</location>
    </subcellularLocation>
    <subcellularLocation>
        <location evidence="2">Virion</location>
    </subcellularLocation>
</comment>
<keyword evidence="9 17" id="KW-0946">Virion</keyword>
<dbReference type="GO" id="GO:0043657">
    <property type="term" value="C:host cell"/>
    <property type="evidence" value="ECO:0007669"/>
    <property type="project" value="GOC"/>
</dbReference>
<dbReference type="EMBL" id="KR075944">
    <property type="protein sequence ID" value="AKP56095.1"/>
    <property type="molecule type" value="Genomic_DNA"/>
</dbReference>
<dbReference type="Proteomes" id="UP000135249">
    <property type="component" value="Genome"/>
</dbReference>
<keyword evidence="15" id="KW-0449">Lipoprotein</keyword>
<evidence type="ECO:0000256" key="3">
    <source>
        <dbReference type="ARBA" id="ARBA00004625"/>
    </source>
</evidence>
<evidence type="ECO:0000256" key="7">
    <source>
        <dbReference type="ARBA" id="ARBA00022562"/>
    </source>
</evidence>
<dbReference type="GO" id="GO:0019028">
    <property type="term" value="C:viral capsid"/>
    <property type="evidence" value="ECO:0007669"/>
    <property type="project" value="UniProtKB-UniRule"/>
</dbReference>
<keyword evidence="7" id="KW-1048">Host nucleus</keyword>
<dbReference type="Proteomes" id="UP000119007">
    <property type="component" value="Segment"/>
</dbReference>
<evidence type="ECO:0000256" key="17">
    <source>
        <dbReference type="PIRNR" id="PIRNR003377"/>
    </source>
</evidence>
<evidence type="ECO:0000313" key="27">
    <source>
        <dbReference type="Proteomes" id="UP000144373"/>
    </source>
</evidence>
<dbReference type="RefSeq" id="YP_009158863.1">
    <property type="nucleotide sequence ID" value="NC_027531.1"/>
</dbReference>
<evidence type="ECO:0000256" key="9">
    <source>
        <dbReference type="ARBA" id="ARBA00022844"/>
    </source>
</evidence>
<dbReference type="Proteomes" id="UP000151266">
    <property type="component" value="Genome"/>
</dbReference>
<dbReference type="InterPro" id="IPR001070">
    <property type="entry name" value="Polyoma_coat_VP2"/>
</dbReference>
<evidence type="ECO:0000313" key="22">
    <source>
        <dbReference type="EMBL" id="AKP56095.1"/>
    </source>
</evidence>
<organism evidence="22 27">
    <name type="scientific">Rattus norvegicus polyomavirus 1</name>
    <dbReference type="NCBI Taxonomy" id="1679933"/>
    <lineage>
        <taxon>Viruses</taxon>
        <taxon>Monodnaviria</taxon>
        <taxon>Shotokuvirae</taxon>
        <taxon>Cossaviricota</taxon>
        <taxon>Papovaviricetes</taxon>
        <taxon>Sepolyvirales</taxon>
        <taxon>Polyomaviridae</taxon>
        <taxon>Alphapolyomavirus</taxon>
        <taxon>Alphapolyomavirus ranorvegicus</taxon>
    </lineage>
</organism>
<evidence type="ECO:0000256" key="10">
    <source>
        <dbReference type="ARBA" id="ARBA00022870"/>
    </source>
</evidence>
<dbReference type="GeneID" id="25067760"/>
<dbReference type="EMBL" id="KR065724">
    <property type="protein sequence ID" value="AKP56080.1"/>
    <property type="molecule type" value="Genomic_DNA"/>
</dbReference>
<dbReference type="PIRSF" id="PIRSF003377">
    <property type="entry name" value="Polyoma_coat2"/>
    <property type="match status" value="1"/>
</dbReference>
<dbReference type="Proteomes" id="UP000144373">
    <property type="component" value="Genome"/>
</dbReference>
<evidence type="ECO:0000256" key="18">
    <source>
        <dbReference type="SAM" id="MobiDB-lite"/>
    </source>
</evidence>
<dbReference type="KEGG" id="vg:25067760"/>
<sequence>MGAAISVIIDLIATATELSTATGFTVEAVLSGEALAAIEAQVSTIATMEGLAAESALASMGITPEMYAMISTVPPTVEGIISGAAGTAHILQTIAGSASLTLGVISGFRDQQVSIVNRNMALIPWRPEEYWDVLFPGVNTIARGLDVAHGWAHSLFQSVSRQIWRTLFEETRAAIDYAVRDVTIRQTHRLLDGVARMLENTRWVVTNAVEQGGQIVSDAVQNTGQLVLTAPGEAYRGLRNYYAELPGVNPAQRQQMLRTIERENAQQALRTEVGRDVQSVTPSPKSSGFTESGNVIQRYMPPGGAMQRTCPDWMLPLILGLYGDINPTWHSVIEEEYGPQKKRRRLQ</sequence>
<evidence type="ECO:0000313" key="25">
    <source>
        <dbReference type="Proteomes" id="UP000119007"/>
    </source>
</evidence>
<evidence type="ECO:0000256" key="6">
    <source>
        <dbReference type="ARBA" id="ARBA00022561"/>
    </source>
</evidence>
<evidence type="ECO:0000313" key="24">
    <source>
        <dbReference type="EMBL" id="AKP56111.1"/>
    </source>
</evidence>
<keyword evidence="25" id="KW-1185">Reference proteome</keyword>